<feature type="transmembrane region" description="Helical" evidence="13">
    <location>
        <begin position="194"/>
        <end position="212"/>
    </location>
</feature>
<evidence type="ECO:0000256" key="9">
    <source>
        <dbReference type="ARBA" id="ARBA00023002"/>
    </source>
</evidence>
<accession>A0A2R4XNV1</accession>
<evidence type="ECO:0000256" key="6">
    <source>
        <dbReference type="ARBA" id="ARBA00022723"/>
    </source>
</evidence>
<feature type="transmembrane region" description="Helical" evidence="13">
    <location>
        <begin position="139"/>
        <end position="158"/>
    </location>
</feature>
<evidence type="ECO:0000256" key="12">
    <source>
        <dbReference type="ARBA" id="ARBA00023136"/>
    </source>
</evidence>
<name>A0A2R4XNV1_9BURK</name>
<dbReference type="CDD" id="cd06198">
    <property type="entry name" value="FNR_like_3"/>
    <property type="match status" value="1"/>
</dbReference>
<dbReference type="Pfam" id="PF08022">
    <property type="entry name" value="FAD_binding_8"/>
    <property type="match status" value="1"/>
</dbReference>
<dbReference type="SUPFAM" id="SSF63380">
    <property type="entry name" value="Riboflavin synthase domain-like"/>
    <property type="match status" value="1"/>
</dbReference>
<protein>
    <submittedName>
        <fullName evidence="15">Ferric reductase</fullName>
    </submittedName>
</protein>
<reference evidence="15 16" key="1">
    <citation type="submission" date="2018-04" db="EMBL/GenBank/DDBJ databases">
        <title>Bordetella sp. HZ20 isolated from seawater.</title>
        <authorList>
            <person name="Sun C."/>
        </authorList>
    </citation>
    <scope>NUCLEOTIDE SEQUENCE [LARGE SCALE GENOMIC DNA]</scope>
    <source>
        <strain evidence="15 16">HZ20</strain>
    </source>
</reference>
<evidence type="ECO:0000256" key="1">
    <source>
        <dbReference type="ARBA" id="ARBA00001974"/>
    </source>
</evidence>
<keyword evidence="7" id="KW-0274">FAD</keyword>
<dbReference type="AlphaFoldDB" id="A0A2R4XNV1"/>
<dbReference type="Gene3D" id="3.40.50.80">
    <property type="entry name" value="Nucleotide-binding domain of ferredoxin-NADP reductase (FNR) module"/>
    <property type="match status" value="1"/>
</dbReference>
<dbReference type="InterPro" id="IPR039261">
    <property type="entry name" value="FNR_nucleotide-bd"/>
</dbReference>
<dbReference type="GO" id="GO:0016491">
    <property type="term" value="F:oxidoreductase activity"/>
    <property type="evidence" value="ECO:0007669"/>
    <property type="project" value="UniProtKB-KW"/>
</dbReference>
<keyword evidence="10" id="KW-0408">Iron</keyword>
<evidence type="ECO:0000259" key="14">
    <source>
        <dbReference type="PROSITE" id="PS51384"/>
    </source>
</evidence>
<evidence type="ECO:0000256" key="4">
    <source>
        <dbReference type="ARBA" id="ARBA00022692"/>
    </source>
</evidence>
<dbReference type="PROSITE" id="PS51384">
    <property type="entry name" value="FAD_FR"/>
    <property type="match status" value="1"/>
</dbReference>
<feature type="transmembrane region" description="Helical" evidence="13">
    <location>
        <begin position="74"/>
        <end position="92"/>
    </location>
</feature>
<keyword evidence="3" id="KW-0285">Flavoprotein</keyword>
<evidence type="ECO:0000256" key="2">
    <source>
        <dbReference type="ARBA" id="ARBA00004141"/>
    </source>
</evidence>
<feature type="transmembrane region" description="Helical" evidence="13">
    <location>
        <begin position="36"/>
        <end position="54"/>
    </location>
</feature>
<evidence type="ECO:0000256" key="8">
    <source>
        <dbReference type="ARBA" id="ARBA00022989"/>
    </source>
</evidence>
<gene>
    <name evidence="15" type="ORF">DBV39_18730</name>
</gene>
<dbReference type="GO" id="GO:0050660">
    <property type="term" value="F:flavin adenine dinucleotide binding"/>
    <property type="evidence" value="ECO:0007669"/>
    <property type="project" value="TreeGrafter"/>
</dbReference>
<dbReference type="PANTHER" id="PTHR47354:SF8">
    <property type="entry name" value="1,2-PHENYLACETYL-COA EPOXIDASE, SUBUNIT E"/>
    <property type="match status" value="1"/>
</dbReference>
<feature type="domain" description="FAD-binding FR-type" evidence="14">
    <location>
        <begin position="218"/>
        <end position="318"/>
    </location>
</feature>
<dbReference type="PRINTS" id="PR00410">
    <property type="entry name" value="PHEHYDRXLASE"/>
</dbReference>
<dbReference type="PANTHER" id="PTHR47354">
    <property type="entry name" value="NADH OXIDOREDUCTASE HCR"/>
    <property type="match status" value="1"/>
</dbReference>
<proteinExistence type="predicted"/>
<keyword evidence="12 13" id="KW-0472">Membrane</keyword>
<dbReference type="GO" id="GO:0051537">
    <property type="term" value="F:2 iron, 2 sulfur cluster binding"/>
    <property type="evidence" value="ECO:0007669"/>
    <property type="project" value="UniProtKB-KW"/>
</dbReference>
<dbReference type="Proteomes" id="UP000244571">
    <property type="component" value="Chromosome"/>
</dbReference>
<dbReference type="SUPFAM" id="SSF52343">
    <property type="entry name" value="Ferredoxin reductase-like, C-terminal NADP-linked domain"/>
    <property type="match status" value="1"/>
</dbReference>
<dbReference type="EMBL" id="CP028901">
    <property type="protein sequence ID" value="AWB35438.1"/>
    <property type="molecule type" value="Genomic_DNA"/>
</dbReference>
<keyword evidence="8 13" id="KW-1133">Transmembrane helix</keyword>
<dbReference type="InterPro" id="IPR017938">
    <property type="entry name" value="Riboflavin_synthase-like_b-brl"/>
</dbReference>
<evidence type="ECO:0000256" key="5">
    <source>
        <dbReference type="ARBA" id="ARBA00022714"/>
    </source>
</evidence>
<keyword evidence="5" id="KW-0001">2Fe-2S</keyword>
<keyword evidence="16" id="KW-1185">Reference proteome</keyword>
<dbReference type="InterPro" id="IPR001433">
    <property type="entry name" value="OxRdtase_FAD/NAD-bd"/>
</dbReference>
<dbReference type="GO" id="GO:0016020">
    <property type="term" value="C:membrane"/>
    <property type="evidence" value="ECO:0007669"/>
    <property type="project" value="UniProtKB-SubCell"/>
</dbReference>
<comment type="cofactor">
    <cofactor evidence="1">
        <name>FAD</name>
        <dbReference type="ChEBI" id="CHEBI:57692"/>
    </cofactor>
</comment>
<evidence type="ECO:0000256" key="10">
    <source>
        <dbReference type="ARBA" id="ARBA00023004"/>
    </source>
</evidence>
<keyword evidence="6" id="KW-0479">Metal-binding</keyword>
<dbReference type="InterPro" id="IPR013130">
    <property type="entry name" value="Fe3_Rdtase_TM_dom"/>
</dbReference>
<evidence type="ECO:0000256" key="7">
    <source>
        <dbReference type="ARBA" id="ARBA00022827"/>
    </source>
</evidence>
<dbReference type="InterPro" id="IPR013112">
    <property type="entry name" value="FAD-bd_8"/>
</dbReference>
<evidence type="ECO:0000313" key="15">
    <source>
        <dbReference type="EMBL" id="AWB35438.1"/>
    </source>
</evidence>
<keyword evidence="4 13" id="KW-0812">Transmembrane</keyword>
<evidence type="ECO:0000256" key="13">
    <source>
        <dbReference type="SAM" id="Phobius"/>
    </source>
</evidence>
<keyword evidence="11" id="KW-0411">Iron-sulfur</keyword>
<dbReference type="GO" id="GO:0046872">
    <property type="term" value="F:metal ion binding"/>
    <property type="evidence" value="ECO:0007669"/>
    <property type="project" value="UniProtKB-KW"/>
</dbReference>
<keyword evidence="9" id="KW-0560">Oxidoreductase</keyword>
<dbReference type="KEGG" id="boz:DBV39_18730"/>
<dbReference type="InterPro" id="IPR050415">
    <property type="entry name" value="MRET"/>
</dbReference>
<feature type="transmembrane region" description="Helical" evidence="13">
    <location>
        <begin position="170"/>
        <end position="188"/>
    </location>
</feature>
<evidence type="ECO:0000256" key="11">
    <source>
        <dbReference type="ARBA" id="ARBA00023014"/>
    </source>
</evidence>
<dbReference type="RefSeq" id="WP_108622894.1">
    <property type="nucleotide sequence ID" value="NZ_CP028901.1"/>
</dbReference>
<organism evidence="15 16">
    <name type="scientific">Orrella marina</name>
    <dbReference type="NCBI Taxonomy" id="2163011"/>
    <lineage>
        <taxon>Bacteria</taxon>
        <taxon>Pseudomonadati</taxon>
        <taxon>Pseudomonadota</taxon>
        <taxon>Betaproteobacteria</taxon>
        <taxon>Burkholderiales</taxon>
        <taxon>Alcaligenaceae</taxon>
        <taxon>Orrella</taxon>
    </lineage>
</organism>
<dbReference type="Gene3D" id="2.40.30.10">
    <property type="entry name" value="Translation factors"/>
    <property type="match status" value="1"/>
</dbReference>
<dbReference type="Pfam" id="PF00175">
    <property type="entry name" value="NAD_binding_1"/>
    <property type="match status" value="1"/>
</dbReference>
<dbReference type="InterPro" id="IPR017927">
    <property type="entry name" value="FAD-bd_FR_type"/>
</dbReference>
<sequence length="443" mass="49270">MKWLWGVTLLAVTLAYWVSLTPSEQTLAPWALRKSLLYYAGVMAMVMMSVGMVLSLRTPWLENLTGGLDRNYRLHKWVGISGMVFALLHWFIKVEPKSLVQQGWVSAQIFETPSGIADFFADPNPFVALKSVAKTAGEWSIYILAALVLIALLKWIPYRRFFKTHRIMPVVYLVLVFHSVVLFGKLGWASPVGVLTGLLMAIGSVAAILSLTRRIGARRRFQGEVVQHVEHQSDGVTQIDIKMHDDWPGHLPGQFAFLTLDPKEGGHPFSIASEHSLGENVVRFYIKHLGDYTNTLAQAVHTGQLAIIEGPYGRFSFKPAQARQIWIAGGVGVTPFISELEHLVNQNDAVPEIDLYLCVRDDSASLTKRALQLAAKVGVRAHVIASGSGNTLNAQRILEAHPDWKDAHFWFCGPSGLGQAIRQPLVKLGLPASHFHQELFEMR</sequence>
<evidence type="ECO:0000256" key="3">
    <source>
        <dbReference type="ARBA" id="ARBA00022630"/>
    </source>
</evidence>
<dbReference type="OrthoDB" id="9796486at2"/>
<dbReference type="Pfam" id="PF01794">
    <property type="entry name" value="Ferric_reduct"/>
    <property type="match status" value="1"/>
</dbReference>
<evidence type="ECO:0000313" key="16">
    <source>
        <dbReference type="Proteomes" id="UP000244571"/>
    </source>
</evidence>
<comment type="subcellular location">
    <subcellularLocation>
        <location evidence="2">Membrane</location>
        <topology evidence="2">Multi-pass membrane protein</topology>
    </subcellularLocation>
</comment>